<sequence length="82" mass="8796">MFAAIGSGFVVGEVPGFAFQVKGDSKEAVAEQLTGWLNGLVTSHVKIFEKPVSQDSLITLKGMIEREFDSKADIVPLLISSL</sequence>
<evidence type="ECO:0000313" key="1">
    <source>
        <dbReference type="EMBL" id="GGL99180.1"/>
    </source>
</evidence>
<name>A0ABQ2GJD2_9PSED</name>
<dbReference type="Proteomes" id="UP000616499">
    <property type="component" value="Unassembled WGS sequence"/>
</dbReference>
<evidence type="ECO:0000313" key="2">
    <source>
        <dbReference type="Proteomes" id="UP000616499"/>
    </source>
</evidence>
<proteinExistence type="predicted"/>
<gene>
    <name evidence="1" type="ORF">GCM10009425_07880</name>
</gene>
<organism evidence="1 2">
    <name type="scientific">Pseudomonas asuensis</name>
    <dbReference type="NCBI Taxonomy" id="1825787"/>
    <lineage>
        <taxon>Bacteria</taxon>
        <taxon>Pseudomonadati</taxon>
        <taxon>Pseudomonadota</taxon>
        <taxon>Gammaproteobacteria</taxon>
        <taxon>Pseudomonadales</taxon>
        <taxon>Pseudomonadaceae</taxon>
        <taxon>Pseudomonas</taxon>
    </lineage>
</organism>
<protein>
    <submittedName>
        <fullName evidence="1">Uncharacterized protein</fullName>
    </submittedName>
</protein>
<dbReference type="RefSeq" id="WP_188864791.1">
    <property type="nucleotide sequence ID" value="NZ_BMNW01000002.1"/>
</dbReference>
<keyword evidence="2" id="KW-1185">Reference proteome</keyword>
<comment type="caution">
    <text evidence="1">The sequence shown here is derived from an EMBL/GenBank/DDBJ whole genome shotgun (WGS) entry which is preliminary data.</text>
</comment>
<reference evidence="2" key="1">
    <citation type="journal article" date="2019" name="Int. J. Syst. Evol. Microbiol.">
        <title>The Global Catalogue of Microorganisms (GCM) 10K type strain sequencing project: providing services to taxonomists for standard genome sequencing and annotation.</title>
        <authorList>
            <consortium name="The Broad Institute Genomics Platform"/>
            <consortium name="The Broad Institute Genome Sequencing Center for Infectious Disease"/>
            <person name="Wu L."/>
            <person name="Ma J."/>
        </authorList>
    </citation>
    <scope>NUCLEOTIDE SEQUENCE [LARGE SCALE GENOMIC DNA]</scope>
    <source>
        <strain evidence="2">JCM 13501</strain>
    </source>
</reference>
<dbReference type="EMBL" id="BMNW01000002">
    <property type="protein sequence ID" value="GGL99180.1"/>
    <property type="molecule type" value="Genomic_DNA"/>
</dbReference>
<accession>A0ABQ2GJD2</accession>